<evidence type="ECO:0000313" key="2">
    <source>
        <dbReference type="EMBL" id="JAC26847.1"/>
    </source>
</evidence>
<feature type="chain" id="PRO_5001517816" description="Secreted protein" evidence="1">
    <location>
        <begin position="20"/>
        <end position="232"/>
    </location>
</feature>
<feature type="signal peptide" evidence="1">
    <location>
        <begin position="1"/>
        <end position="19"/>
    </location>
</feature>
<dbReference type="EMBL" id="GBBL01000473">
    <property type="protein sequence ID" value="JAC26847.1"/>
    <property type="molecule type" value="mRNA"/>
</dbReference>
<reference evidence="2" key="1">
    <citation type="submission" date="2014-03" db="EMBL/GenBank/DDBJ databases">
        <title>The sialotranscriptome of Amblyomma triste, Amblyomma parvum and Amblyomma cajennense ticks, uncovered by 454-based RNA-seq.</title>
        <authorList>
            <person name="Garcia G.R."/>
            <person name="Gardinassi L.G."/>
            <person name="Ribeiro J.M."/>
            <person name="Anatrielo E."/>
            <person name="Ferreira B.R."/>
            <person name="Moreira H.N."/>
            <person name="Mafra C."/>
            <person name="Olegario M.M."/>
            <person name="Szabo P.J."/>
            <person name="Miranda-Santos I.K."/>
            <person name="Maruyama S.R."/>
        </authorList>
    </citation>
    <scope>NUCLEOTIDE SEQUENCE</scope>
    <source>
        <strain evidence="2">Araguapaz</strain>
        <tissue evidence="2">Salivary glands</tissue>
    </source>
</reference>
<dbReference type="AlphaFoldDB" id="A0A023FZA2"/>
<protein>
    <recommendedName>
        <fullName evidence="3">Secreted protein</fullName>
    </recommendedName>
</protein>
<keyword evidence="1" id="KW-0732">Signal</keyword>
<evidence type="ECO:0000256" key="1">
    <source>
        <dbReference type="SAM" id="SignalP"/>
    </source>
</evidence>
<organism evidence="2">
    <name type="scientific">Amblyomma parvum</name>
    <name type="common">South American tick</name>
    <dbReference type="NCBI Taxonomy" id="251391"/>
    <lineage>
        <taxon>Eukaryota</taxon>
        <taxon>Metazoa</taxon>
        <taxon>Ecdysozoa</taxon>
        <taxon>Arthropoda</taxon>
        <taxon>Chelicerata</taxon>
        <taxon>Arachnida</taxon>
        <taxon>Acari</taxon>
        <taxon>Parasitiformes</taxon>
        <taxon>Ixodida</taxon>
        <taxon>Ixodoidea</taxon>
        <taxon>Ixodidae</taxon>
        <taxon>Amblyomminae</taxon>
        <taxon>Amblyomma</taxon>
    </lineage>
</organism>
<evidence type="ECO:0008006" key="3">
    <source>
        <dbReference type="Google" id="ProtNLM"/>
    </source>
</evidence>
<name>A0A023FZA2_AMBPA</name>
<proteinExistence type="evidence at transcript level"/>
<accession>A0A023FZA2</accession>
<sequence length="232" mass="26289">MKIQSALGLLLVVVSSTTGSSFEVDLNVQVEYYFKEKNIGVESWGLTKNYTYWADKKSTGDERPITAKLRGWKCLGGENASSRNFNSWVCRDKFTWNIARGIRGPFPLTVTLGVTVFDNGTQKPTTVDVDLTNKTTLVWEPQRSNWSLPTATVVQEKCSFSARAVFEGRFAYKVKERRGDMPDYYSVLVKNLENSTAGLEVRKNKLRYFINGTYEHVIICDPTPQTNKVKSQ</sequence>